<dbReference type="Pfam" id="PF09822">
    <property type="entry name" value="ABC_transp_aux"/>
    <property type="match status" value="1"/>
</dbReference>
<dbReference type="InterPro" id="IPR055396">
    <property type="entry name" value="DUF7088"/>
</dbReference>
<name>A0A2U8E1C2_9BACT</name>
<keyword evidence="5" id="KW-1185">Reference proteome</keyword>
<evidence type="ECO:0000259" key="2">
    <source>
        <dbReference type="Pfam" id="PF09822"/>
    </source>
</evidence>
<dbReference type="Pfam" id="PF23357">
    <property type="entry name" value="DUF7088"/>
    <property type="match status" value="1"/>
</dbReference>
<organism evidence="4 5">
    <name type="scientific">Ereboglobus luteus</name>
    <dbReference type="NCBI Taxonomy" id="1796921"/>
    <lineage>
        <taxon>Bacteria</taxon>
        <taxon>Pseudomonadati</taxon>
        <taxon>Verrucomicrobiota</taxon>
        <taxon>Opitutia</taxon>
        <taxon>Opitutales</taxon>
        <taxon>Opitutaceae</taxon>
        <taxon>Ereboglobus</taxon>
    </lineage>
</organism>
<proteinExistence type="predicted"/>
<keyword evidence="1" id="KW-0472">Membrane</keyword>
<dbReference type="AlphaFoldDB" id="A0A2U8E1C2"/>
<accession>A0A2U8E1C2</accession>
<feature type="domain" description="ABC-type uncharacterised transport system" evidence="2">
    <location>
        <begin position="184"/>
        <end position="426"/>
    </location>
</feature>
<gene>
    <name evidence="4" type="ORF">CKA38_04820</name>
</gene>
<dbReference type="Proteomes" id="UP000244896">
    <property type="component" value="Chromosome"/>
</dbReference>
<evidence type="ECO:0000313" key="5">
    <source>
        <dbReference type="Proteomes" id="UP000244896"/>
    </source>
</evidence>
<dbReference type="KEGG" id="elut:CKA38_04820"/>
<dbReference type="EMBL" id="CP023004">
    <property type="protein sequence ID" value="AWI08668.1"/>
    <property type="molecule type" value="Genomic_DNA"/>
</dbReference>
<evidence type="ECO:0000313" key="4">
    <source>
        <dbReference type="EMBL" id="AWI08668.1"/>
    </source>
</evidence>
<evidence type="ECO:0000259" key="3">
    <source>
        <dbReference type="Pfam" id="PF23357"/>
    </source>
</evidence>
<keyword evidence="1" id="KW-0812">Transmembrane</keyword>
<sequence length="499" mass="55981">MKFFESFRATRWLRSTNLVLQALLFVAFFGGLNYLALQYSWRFDITQLRKHTLSAETRAYLTQLDQPIRVVVTLPKSASPDDHEAPADLDQINNDVAGLLREYTYALETNAKVDFRVDYIDVYQRPREAEQLGLEPNAIYFFSGQRPRKVGVDALYRYKNNQRVAFLGEQAFTAAILGVSNPEQKKIYFLTGHGEMDPHSVDNQRGLSEIRNALTARNYALDALDLSRARAIPDDAALIISVGAQYSYEAREQEMLRQYMGTRAGRLMLFTAPGTDPTGLEDLLREWGIVADNNWIYDRSTSSQSDMSGDLILTTDTQHPITQALADNNLALKFGATRSVRPAPSRATDPSLSISPLVLTAPTAWGEVSYRTMRRGYAPRYDVGADLPGPLAVVTVAERVTAKSDLPFSIPVGRLAVFGCSDFIANGRLGTRANSTVFFSTLNWITDSDTQFNIPARPIERFQLALSRDRLSRLRYILLFGAPGAFAILGFIVYWARRR</sequence>
<feature type="transmembrane region" description="Helical" evidence="1">
    <location>
        <begin position="476"/>
        <end position="496"/>
    </location>
</feature>
<evidence type="ECO:0000256" key="1">
    <source>
        <dbReference type="SAM" id="Phobius"/>
    </source>
</evidence>
<dbReference type="RefSeq" id="WP_108824476.1">
    <property type="nucleotide sequence ID" value="NZ_CP023004.1"/>
</dbReference>
<reference evidence="4 5" key="1">
    <citation type="journal article" date="2018" name="Syst. Appl. Microbiol.">
        <title>Ereboglobus luteus gen. nov. sp. nov. from cockroach guts, and new insights into the oxygen relationship of the genera Opitutus and Didymococcus (Verrucomicrobia: Opitutaceae).</title>
        <authorList>
            <person name="Tegtmeier D."/>
            <person name="Belitz A."/>
            <person name="Radek R."/>
            <person name="Heimerl T."/>
            <person name="Brune A."/>
        </authorList>
    </citation>
    <scope>NUCLEOTIDE SEQUENCE [LARGE SCALE GENOMIC DNA]</scope>
    <source>
        <strain evidence="4 5">Ho45</strain>
    </source>
</reference>
<dbReference type="InterPro" id="IPR019196">
    <property type="entry name" value="ABC_transp_unknown"/>
</dbReference>
<keyword evidence="1" id="KW-1133">Transmembrane helix</keyword>
<feature type="domain" description="DUF7088" evidence="3">
    <location>
        <begin position="50"/>
        <end position="139"/>
    </location>
</feature>
<protein>
    <submittedName>
        <fullName evidence="4">Uncharacterized protein</fullName>
    </submittedName>
</protein>
<dbReference type="OrthoDB" id="176999at2"/>